<keyword evidence="3 7" id="KW-1003">Cell membrane</keyword>
<sequence>MLESLIAQYGLLAVLIGAGIEGETVVFLGGVSAHRHLLPFWGVAAAAALGSFIADQIFFFLGRRASGSAWVRKLTSHPVAAKGKDLLERYPTGFILAFRFIYGMRNISPVIIGLSAVPARKFVMLNALAALVWGLCISAAGYLFSNVIEAVLGRMHLHIHLIIGLVFAVAFGGVLLICSRWRLAKDM</sequence>
<keyword evidence="10" id="KW-1185">Reference proteome</keyword>
<gene>
    <name evidence="9" type="ORF">ABID16_002821</name>
</gene>
<evidence type="ECO:0000313" key="10">
    <source>
        <dbReference type="Proteomes" id="UP001549047"/>
    </source>
</evidence>
<accession>A0ABV2J3Q8</accession>
<evidence type="ECO:0000313" key="9">
    <source>
        <dbReference type="EMBL" id="MET3614484.1"/>
    </source>
</evidence>
<feature type="transmembrane region" description="Helical" evidence="7">
    <location>
        <begin position="38"/>
        <end position="62"/>
    </location>
</feature>
<dbReference type="EMBL" id="JBEPMB010000004">
    <property type="protein sequence ID" value="MET3614484.1"/>
    <property type="molecule type" value="Genomic_DNA"/>
</dbReference>
<dbReference type="Proteomes" id="UP001549047">
    <property type="component" value="Unassembled WGS sequence"/>
</dbReference>
<keyword evidence="4 7" id="KW-0812">Transmembrane</keyword>
<dbReference type="PANTHER" id="PTHR30353:SF15">
    <property type="entry name" value="INNER MEMBRANE PROTEIN YABI"/>
    <property type="match status" value="1"/>
</dbReference>
<dbReference type="InterPro" id="IPR032818">
    <property type="entry name" value="DedA-like"/>
</dbReference>
<comment type="similarity">
    <text evidence="2 7">Belongs to the DedA family.</text>
</comment>
<dbReference type="Pfam" id="PF09335">
    <property type="entry name" value="VTT_dom"/>
    <property type="match status" value="1"/>
</dbReference>
<dbReference type="RefSeq" id="WP_354556988.1">
    <property type="nucleotide sequence ID" value="NZ_JBEPMB010000004.1"/>
</dbReference>
<evidence type="ECO:0000259" key="8">
    <source>
        <dbReference type="Pfam" id="PF09335"/>
    </source>
</evidence>
<evidence type="ECO:0000256" key="7">
    <source>
        <dbReference type="RuleBase" id="RU367016"/>
    </source>
</evidence>
<dbReference type="PANTHER" id="PTHR30353">
    <property type="entry name" value="INNER MEMBRANE PROTEIN DEDA-RELATED"/>
    <property type="match status" value="1"/>
</dbReference>
<comment type="caution">
    <text evidence="9">The sequence shown here is derived from an EMBL/GenBank/DDBJ whole genome shotgun (WGS) entry which is preliminary data.</text>
</comment>
<feature type="domain" description="VTT" evidence="8">
    <location>
        <begin position="22"/>
        <end position="142"/>
    </location>
</feature>
<comment type="subcellular location">
    <subcellularLocation>
        <location evidence="1 7">Cell membrane</location>
        <topology evidence="1 7">Multi-pass membrane protein</topology>
    </subcellularLocation>
</comment>
<evidence type="ECO:0000256" key="6">
    <source>
        <dbReference type="ARBA" id="ARBA00023136"/>
    </source>
</evidence>
<comment type="caution">
    <text evidence="7">Lacks conserved residue(s) required for the propagation of feature annotation.</text>
</comment>
<evidence type="ECO:0000256" key="2">
    <source>
        <dbReference type="ARBA" id="ARBA00010792"/>
    </source>
</evidence>
<evidence type="ECO:0000256" key="5">
    <source>
        <dbReference type="ARBA" id="ARBA00022989"/>
    </source>
</evidence>
<evidence type="ECO:0000256" key="3">
    <source>
        <dbReference type="ARBA" id="ARBA00022475"/>
    </source>
</evidence>
<feature type="transmembrane region" description="Helical" evidence="7">
    <location>
        <begin position="122"/>
        <end position="145"/>
    </location>
</feature>
<keyword evidence="5 7" id="KW-1133">Transmembrane helix</keyword>
<keyword evidence="6 7" id="KW-0472">Membrane</keyword>
<dbReference type="InterPro" id="IPR032816">
    <property type="entry name" value="VTT_dom"/>
</dbReference>
<proteinExistence type="inferred from homology"/>
<reference evidence="9 10" key="1">
    <citation type="submission" date="2024-06" db="EMBL/GenBank/DDBJ databases">
        <title>Genomic Encyclopedia of Type Strains, Phase IV (KMG-IV): sequencing the most valuable type-strain genomes for metagenomic binning, comparative biology and taxonomic classification.</title>
        <authorList>
            <person name="Goeker M."/>
        </authorList>
    </citation>
    <scope>NUCLEOTIDE SEQUENCE [LARGE SCALE GENOMIC DNA]</scope>
    <source>
        <strain evidence="9 10">DSM 29780</strain>
    </source>
</reference>
<evidence type="ECO:0000256" key="1">
    <source>
        <dbReference type="ARBA" id="ARBA00004651"/>
    </source>
</evidence>
<organism evidence="9 10">
    <name type="scientific">Rhizobium aquaticum</name>
    <dbReference type="NCBI Taxonomy" id="1549636"/>
    <lineage>
        <taxon>Bacteria</taxon>
        <taxon>Pseudomonadati</taxon>
        <taxon>Pseudomonadota</taxon>
        <taxon>Alphaproteobacteria</taxon>
        <taxon>Hyphomicrobiales</taxon>
        <taxon>Rhizobiaceae</taxon>
        <taxon>Rhizobium/Agrobacterium group</taxon>
        <taxon>Rhizobium</taxon>
    </lineage>
</organism>
<feature type="transmembrane region" description="Helical" evidence="7">
    <location>
        <begin position="157"/>
        <end position="178"/>
    </location>
</feature>
<evidence type="ECO:0000256" key="4">
    <source>
        <dbReference type="ARBA" id="ARBA00022692"/>
    </source>
</evidence>
<protein>
    <submittedName>
        <fullName evidence="9">Membrane protein DedA with SNARE-associated domain</fullName>
    </submittedName>
</protein>
<name>A0ABV2J3Q8_9HYPH</name>